<reference evidence="10" key="1">
    <citation type="journal article" date="2014" name="Proc. Natl. Acad. Sci. U.S.A.">
        <title>Extensive sampling of basidiomycete genomes demonstrates inadequacy of the white-rot/brown-rot paradigm for wood decay fungi.</title>
        <authorList>
            <person name="Riley R."/>
            <person name="Salamov A.A."/>
            <person name="Brown D.W."/>
            <person name="Nagy L.G."/>
            <person name="Floudas D."/>
            <person name="Held B.W."/>
            <person name="Levasseur A."/>
            <person name="Lombard V."/>
            <person name="Morin E."/>
            <person name="Otillar R."/>
            <person name="Lindquist E.A."/>
            <person name="Sun H."/>
            <person name="LaButti K.M."/>
            <person name="Schmutz J."/>
            <person name="Jabbour D."/>
            <person name="Luo H."/>
            <person name="Baker S.E."/>
            <person name="Pisabarro A.G."/>
            <person name="Walton J.D."/>
            <person name="Blanchette R.A."/>
            <person name="Henrissat B."/>
            <person name="Martin F."/>
            <person name="Cullen D."/>
            <person name="Hibbett D.S."/>
            <person name="Grigoriev I.V."/>
        </authorList>
    </citation>
    <scope>NUCLEOTIDE SEQUENCE [LARGE SCALE GENOMIC DNA]</scope>
    <source>
        <strain evidence="10">MUCL 33604</strain>
    </source>
</reference>
<keyword evidence="5" id="KW-0560">Oxidoreductase</keyword>
<dbReference type="GO" id="GO:0051213">
    <property type="term" value="F:dioxygenase activity"/>
    <property type="evidence" value="ECO:0007669"/>
    <property type="project" value="UniProtKB-KW"/>
</dbReference>
<evidence type="ECO:0000256" key="6">
    <source>
        <dbReference type="ARBA" id="ARBA00023004"/>
    </source>
</evidence>
<dbReference type="Proteomes" id="UP000027265">
    <property type="component" value="Unassembled WGS sequence"/>
</dbReference>
<keyword evidence="10" id="KW-1185">Reference proteome</keyword>
<organism evidence="9 10">
    <name type="scientific">Jaapia argillacea MUCL 33604</name>
    <dbReference type="NCBI Taxonomy" id="933084"/>
    <lineage>
        <taxon>Eukaryota</taxon>
        <taxon>Fungi</taxon>
        <taxon>Dikarya</taxon>
        <taxon>Basidiomycota</taxon>
        <taxon>Agaricomycotina</taxon>
        <taxon>Agaricomycetes</taxon>
        <taxon>Agaricomycetidae</taxon>
        <taxon>Jaapiales</taxon>
        <taxon>Jaapiaceae</taxon>
        <taxon>Jaapia</taxon>
    </lineage>
</organism>
<keyword evidence="6" id="KW-0408">Iron</keyword>
<dbReference type="GO" id="GO:0046872">
    <property type="term" value="F:metal ion binding"/>
    <property type="evidence" value="ECO:0007669"/>
    <property type="project" value="UniProtKB-KW"/>
</dbReference>
<keyword evidence="7" id="KW-0539">Nucleus</keyword>
<dbReference type="InterPro" id="IPR027450">
    <property type="entry name" value="AlkB-like"/>
</dbReference>
<comment type="similarity">
    <text evidence="2">Belongs to the alkB family.</text>
</comment>
<gene>
    <name evidence="9" type="ORF">JAAARDRAFT_36761</name>
</gene>
<dbReference type="HOGENOM" id="CLU_059836_0_0_1"/>
<evidence type="ECO:0000256" key="3">
    <source>
        <dbReference type="ARBA" id="ARBA00022723"/>
    </source>
</evidence>
<comment type="subcellular location">
    <subcellularLocation>
        <location evidence="1">Nucleus</location>
    </subcellularLocation>
</comment>
<proteinExistence type="inferred from homology"/>
<dbReference type="Pfam" id="PF13532">
    <property type="entry name" value="2OG-FeII_Oxy_2"/>
    <property type="match status" value="1"/>
</dbReference>
<dbReference type="OrthoDB" id="412814at2759"/>
<evidence type="ECO:0000256" key="7">
    <source>
        <dbReference type="ARBA" id="ARBA00023242"/>
    </source>
</evidence>
<dbReference type="InterPro" id="IPR032862">
    <property type="entry name" value="ALKBH6"/>
</dbReference>
<name>A0A067PQ80_9AGAM</name>
<sequence length="268" mass="29899">MTISQWQLQGVPATVYYVPDFVSEQEEEFMIRKILGSPRSSWKQLSNRRLQIWGQCGDLTPSNLLLPKKMPPFLTECPDIINRLRNTGVFEESPHGQPNHILLNEYEPGQGIMPHEDGSAYYPVVATISLASHAVFHYYRYQSGHGTTDHSGAISASRGRSIDPNPVLSVLLEPRSLIVTTSSLYTSHLHGIEELEEDSFTISSQDFTQGQAAVVGSPLLPRIANVDLLQSASVRRVVEEGGTLRRGTRYSLTCRDVEKVANVRMFAM</sequence>
<evidence type="ECO:0000256" key="5">
    <source>
        <dbReference type="ARBA" id="ARBA00023002"/>
    </source>
</evidence>
<accession>A0A067PQ80</accession>
<dbReference type="SUPFAM" id="SSF51197">
    <property type="entry name" value="Clavaminate synthase-like"/>
    <property type="match status" value="1"/>
</dbReference>
<dbReference type="PANTHER" id="PTHR46030">
    <property type="entry name" value="ALPHA-KETOGLUTARATE-DEPENDENT DIOXYGENASE ALKB HOMOLOG 6"/>
    <property type="match status" value="1"/>
</dbReference>
<dbReference type="Gene3D" id="2.60.120.590">
    <property type="entry name" value="Alpha-ketoglutarate-dependent dioxygenase AlkB-like"/>
    <property type="match status" value="1"/>
</dbReference>
<dbReference type="STRING" id="933084.A0A067PQ80"/>
<dbReference type="PROSITE" id="PS51471">
    <property type="entry name" value="FE2OG_OXY"/>
    <property type="match status" value="1"/>
</dbReference>
<evidence type="ECO:0000256" key="1">
    <source>
        <dbReference type="ARBA" id="ARBA00004123"/>
    </source>
</evidence>
<evidence type="ECO:0000256" key="4">
    <source>
        <dbReference type="ARBA" id="ARBA00022964"/>
    </source>
</evidence>
<dbReference type="InterPro" id="IPR005123">
    <property type="entry name" value="Oxoglu/Fe-dep_dioxygenase_dom"/>
</dbReference>
<keyword evidence="3" id="KW-0479">Metal-binding</keyword>
<dbReference type="GO" id="GO:0005634">
    <property type="term" value="C:nucleus"/>
    <property type="evidence" value="ECO:0007669"/>
    <property type="project" value="UniProtKB-SubCell"/>
</dbReference>
<dbReference type="InterPro" id="IPR037151">
    <property type="entry name" value="AlkB-like_sf"/>
</dbReference>
<dbReference type="AlphaFoldDB" id="A0A067PQ80"/>
<dbReference type="EMBL" id="KL197723">
    <property type="protein sequence ID" value="KDQ55970.1"/>
    <property type="molecule type" value="Genomic_DNA"/>
</dbReference>
<dbReference type="InParanoid" id="A0A067PQ80"/>
<feature type="domain" description="Fe2OG dioxygenase" evidence="8">
    <location>
        <begin position="97"/>
        <end position="258"/>
    </location>
</feature>
<evidence type="ECO:0000259" key="8">
    <source>
        <dbReference type="PROSITE" id="PS51471"/>
    </source>
</evidence>
<evidence type="ECO:0000313" key="9">
    <source>
        <dbReference type="EMBL" id="KDQ55970.1"/>
    </source>
</evidence>
<evidence type="ECO:0000256" key="2">
    <source>
        <dbReference type="ARBA" id="ARBA00007879"/>
    </source>
</evidence>
<evidence type="ECO:0000313" key="10">
    <source>
        <dbReference type="Proteomes" id="UP000027265"/>
    </source>
</evidence>
<keyword evidence="4" id="KW-0223">Dioxygenase</keyword>
<protein>
    <recommendedName>
        <fullName evidence="8">Fe2OG dioxygenase domain-containing protein</fullName>
    </recommendedName>
</protein>
<dbReference type="PANTHER" id="PTHR46030:SF1">
    <property type="entry name" value="ALPHA-KETOGLUTARATE-DEPENDENT DIOXYGENASE ALKB HOMOLOG 6"/>
    <property type="match status" value="1"/>
</dbReference>